<proteinExistence type="predicted"/>
<sequence length="267" mass="30323">MSQNIEQIKNLVLSSVRVDTCAHPIAILPDNMNIHSLEKHNQFRNQFRADFNTADFDSFVAYVKDQTQDNAQCFINAERLGAEIVFDIGTSELPKHALHRASIRMQKTAAYQALCNFTGTKHNQKDFSEWLEDWSEYLEAYSEDDKPMGVTKAVQAIRKMTLDYARNEEHEVSEFAAKKSAMESVEAKSKLELPKYFVFHTIPYNSLNARDFVLRLSVLTGGDRPTLVVRLAKEEQINEAIAQEFADKLTEALKETGIKVNIGSISI</sequence>
<protein>
    <submittedName>
        <fullName evidence="1">DUF2303 family protein</fullName>
    </submittedName>
</protein>
<name>A0AAW8CP73_9PAST</name>
<organism evidence="1 2">
    <name type="scientific">Pasteurella atlantica</name>
    <dbReference type="NCBI Taxonomy" id="2827233"/>
    <lineage>
        <taxon>Bacteria</taxon>
        <taxon>Pseudomonadati</taxon>
        <taxon>Pseudomonadota</taxon>
        <taxon>Gammaproteobacteria</taxon>
        <taxon>Pasteurellales</taxon>
        <taxon>Pasteurellaceae</taxon>
        <taxon>Pasteurella</taxon>
    </lineage>
</organism>
<dbReference type="AlphaFoldDB" id="A0AAW8CP73"/>
<evidence type="ECO:0000313" key="2">
    <source>
        <dbReference type="Proteomes" id="UP001230466"/>
    </source>
</evidence>
<comment type="caution">
    <text evidence="1">The sequence shown here is derived from an EMBL/GenBank/DDBJ whole genome shotgun (WGS) entry which is preliminary data.</text>
</comment>
<dbReference type="Pfam" id="PF10065">
    <property type="entry name" value="DUF2303"/>
    <property type="match status" value="1"/>
</dbReference>
<dbReference type="Proteomes" id="UP001230466">
    <property type="component" value="Unassembled WGS sequence"/>
</dbReference>
<reference evidence="1" key="1">
    <citation type="journal article" date="2023" name="Front. Microbiol.">
        <title>Phylogeography and host specificity of Pasteurellaceae pathogenic to sea-farmed fish in the north-east Atlantic.</title>
        <authorList>
            <person name="Gulla S."/>
            <person name="Colquhoun D.J."/>
            <person name="Olsen A.B."/>
            <person name="Spilsberg B."/>
            <person name="Lagesen K."/>
            <person name="Aakesson C.P."/>
            <person name="Strom S."/>
            <person name="Manji F."/>
            <person name="Birkbeck T.H."/>
            <person name="Nilsen H.K."/>
        </authorList>
    </citation>
    <scope>NUCLEOTIDE SEQUENCE</scope>
    <source>
        <strain evidence="1">VIB1234</strain>
    </source>
</reference>
<dbReference type="RefSeq" id="WP_211598898.1">
    <property type="nucleotide sequence ID" value="NZ_JAGRQI010000019.1"/>
</dbReference>
<dbReference type="EMBL" id="JASAYJ010000006">
    <property type="protein sequence ID" value="MDP8186948.1"/>
    <property type="molecule type" value="Genomic_DNA"/>
</dbReference>
<dbReference type="InterPro" id="IPR019276">
    <property type="entry name" value="DUF2303"/>
</dbReference>
<accession>A0AAW8CP73</accession>
<gene>
    <name evidence="1" type="ORF">QJU78_04050</name>
</gene>
<evidence type="ECO:0000313" key="1">
    <source>
        <dbReference type="EMBL" id="MDP8186948.1"/>
    </source>
</evidence>